<protein>
    <submittedName>
        <fullName evidence="7">Alsin Rho guanine nucleotide exchange factor ALS2 b</fullName>
    </submittedName>
</protein>
<feature type="domain" description="DH" evidence="5">
    <location>
        <begin position="191"/>
        <end position="384"/>
    </location>
</feature>
<keyword evidence="8" id="KW-1185">Reference proteome</keyword>
<evidence type="ECO:0000259" key="5">
    <source>
        <dbReference type="PROSITE" id="PS50010"/>
    </source>
</evidence>
<dbReference type="Gene3D" id="2.20.110.10">
    <property type="entry name" value="Histone H3 K4-specific methyltransferase SET7/9 N-terminal domain"/>
    <property type="match status" value="2"/>
</dbReference>
<feature type="region of interest" description="Disordered" evidence="3">
    <location>
        <begin position="896"/>
        <end position="923"/>
    </location>
</feature>
<dbReference type="SUPFAM" id="SSF50729">
    <property type="entry name" value="PH domain-like"/>
    <property type="match status" value="1"/>
</dbReference>
<dbReference type="SUPFAM" id="SSF109993">
    <property type="entry name" value="VPS9 domain"/>
    <property type="match status" value="1"/>
</dbReference>
<dbReference type="Pfam" id="PF26202">
    <property type="entry name" value="HA_Alsin"/>
    <property type="match status" value="1"/>
</dbReference>
<dbReference type="SUPFAM" id="SSF48065">
    <property type="entry name" value="DBL homology domain (DH-domain)"/>
    <property type="match status" value="1"/>
</dbReference>
<dbReference type="InterPro" id="IPR035899">
    <property type="entry name" value="DBL_dom_sf"/>
</dbReference>
<dbReference type="InterPro" id="IPR057248">
    <property type="entry name" value="Alsin-like_PH"/>
</dbReference>
<dbReference type="Gene3D" id="2.30.29.30">
    <property type="entry name" value="Pleckstrin-homology domain (PH domain)/Phosphotyrosine-binding domain (PTB)"/>
    <property type="match status" value="1"/>
</dbReference>
<dbReference type="SMART" id="SM00698">
    <property type="entry name" value="MORN"/>
    <property type="match status" value="6"/>
</dbReference>
<dbReference type="SMART" id="SM00233">
    <property type="entry name" value="PH"/>
    <property type="match status" value="1"/>
</dbReference>
<dbReference type="STRING" id="32473.ENSXCOP00000027449"/>
<name>A0A3B5MSS2_9TELE</name>
<dbReference type="InterPro" id="IPR037191">
    <property type="entry name" value="VPS9_dom_sf"/>
</dbReference>
<reference evidence="7" key="2">
    <citation type="submission" date="2025-09" db="UniProtKB">
        <authorList>
            <consortium name="Ensembl"/>
        </authorList>
    </citation>
    <scope>IDENTIFICATION</scope>
</reference>
<dbReference type="PROSITE" id="PS50003">
    <property type="entry name" value="PH_DOMAIN"/>
    <property type="match status" value="1"/>
</dbReference>
<accession>A0A3B5MSS2</accession>
<feature type="compositionally biased region" description="Basic and acidic residues" evidence="3">
    <location>
        <begin position="33"/>
        <end position="44"/>
    </location>
</feature>
<proteinExistence type="predicted"/>
<feature type="repeat" description="RCC1" evidence="2">
    <location>
        <begin position="112"/>
        <end position="187"/>
    </location>
</feature>
<keyword evidence="1" id="KW-0677">Repeat</keyword>
<sequence length="1108" mass="124123">VASTYEALSLKRMMNFYLPSSRLEALGGAADGGAERVRREESVQAKKSSSTGDIHEEEAEGLRRRLSLPGLLSQVSPRLLRKMGRSGMRAFALTPMGGGVPEDQEVFPTLQTEVWSWGHGEHGELGHGDNLDRWDRPNGQTFEEPKCYFSLSFHRFLAASVVYSWKLWGIMISVVAGGRRCVALSDRNVMGFISSLHELASAERKFYCKLCDIKSQVLRPLLDSALGPAATELLQTLAGRFSLLSHLTGQHGASLTANLRRGRDVGSLLMLEHASIFLDVYNDYCSTVGNFFVMGGFHALTKPSLDIFGKSPELLQRLSECSEENTVTSDLLVALFYLPTQHLHEYGRLLLKLATCFEVSSGDYQKLQDSCSKFEALTLQLKRKRKEAEYTFHFWKSFPGKMTDSLRKPSRRLIYESSNKSLTVQNAGRFSVNWFILFNDSLVHAQVGPSHMLSPRHIFGCSAFSLSDVHGLKVVTPEETLTLLASSSAEKTKWLRAINQAVDQALSGAGQDAGGPASKSDPPISRTASYTFYKDGRLKDATYEGRWLAGKPHGRGILKWPDGRIYTGSFKSGLEDGFGEFACPNKALNQGDLYQGYWKEGKMHGLGTYRCQTNHVMLRVAFFTMYASGEKYMGMWQDHQRQGTGVVVTQFGLYYEGAFKDNKMMGTGILLSEDDTTYEGEFSDDWTLSGKGVLTMPNGDYLEGSFSGEWGSGLKVTGSYFKPNLFDTEKDRNRAVKLGRMSVRAEEKWQAVFEECWSELGCEAPGEGEHLKAWENIAVALTSRRQQIQDSPEILSRSHSKTLEGLEVIPQHEGPITIERYHSIRLYLLKACDTPLHPLGRLLETLVAVYRMTYVGVGANRRLLPQAVNEIKSYLCRIFQIVRFLFPDLPEEGGLIPEPAENLPDGNQETSADTRTESPKPGRVVSSSALLLPVLLPRLYPPLFTLYALEKEKEDDMYWECVLRLNKQPDLALLAFLGVQQKFWPVSIPNSLIVASSTKDACFASAVETLQQISTTFTPSDKLQVIQLTFEEITQEVQSLLKQDFLWSMDDLFPVFLYVVLRARIRNLGSEVSLIEDLMDPCVQHGEHGIMFTTLKACYYQIQHEKIT</sequence>
<evidence type="ECO:0000313" key="7">
    <source>
        <dbReference type="Ensembl" id="ENSXCOP00000027449.1"/>
    </source>
</evidence>
<evidence type="ECO:0000256" key="2">
    <source>
        <dbReference type="PROSITE-ProRule" id="PRU00235"/>
    </source>
</evidence>
<evidence type="ECO:0000256" key="1">
    <source>
        <dbReference type="ARBA" id="ARBA00022737"/>
    </source>
</evidence>
<feature type="region of interest" description="Disordered" evidence="3">
    <location>
        <begin position="33"/>
        <end position="61"/>
    </location>
</feature>
<evidence type="ECO:0000256" key="3">
    <source>
        <dbReference type="SAM" id="MobiDB-lite"/>
    </source>
</evidence>
<feature type="domain" description="VPS9" evidence="6">
    <location>
        <begin position="967"/>
        <end position="1108"/>
    </location>
</feature>
<evidence type="ECO:0000259" key="6">
    <source>
        <dbReference type="PROSITE" id="PS51205"/>
    </source>
</evidence>
<dbReference type="AlphaFoldDB" id="A0A3B5MSS2"/>
<dbReference type="GO" id="GO:0016197">
    <property type="term" value="P:endosomal transport"/>
    <property type="evidence" value="ECO:0007669"/>
    <property type="project" value="TreeGrafter"/>
</dbReference>
<dbReference type="PROSITE" id="PS51205">
    <property type="entry name" value="VPS9"/>
    <property type="match status" value="1"/>
</dbReference>
<dbReference type="InterPro" id="IPR000408">
    <property type="entry name" value="Reg_chr_condens"/>
</dbReference>
<dbReference type="PANTHER" id="PTHR46089">
    <property type="entry name" value="ALSIN HOMOLOG"/>
    <property type="match status" value="1"/>
</dbReference>
<dbReference type="InterPro" id="IPR001849">
    <property type="entry name" value="PH_domain"/>
</dbReference>
<dbReference type="GO" id="GO:0005737">
    <property type="term" value="C:cytoplasm"/>
    <property type="evidence" value="ECO:0007669"/>
    <property type="project" value="TreeGrafter"/>
</dbReference>
<reference evidence="7" key="1">
    <citation type="submission" date="2025-08" db="UniProtKB">
        <authorList>
            <consortium name="Ensembl"/>
        </authorList>
    </citation>
    <scope>IDENTIFICATION</scope>
</reference>
<dbReference type="Gene3D" id="1.20.1050.80">
    <property type="entry name" value="VPS9 domain"/>
    <property type="match status" value="1"/>
</dbReference>
<dbReference type="InterPro" id="IPR003409">
    <property type="entry name" value="MORN"/>
</dbReference>
<dbReference type="Pfam" id="PF25582">
    <property type="entry name" value="DH_Alsin"/>
    <property type="match status" value="1"/>
</dbReference>
<dbReference type="PANTHER" id="PTHR46089:SF3">
    <property type="entry name" value="ALSIN"/>
    <property type="match status" value="1"/>
</dbReference>
<dbReference type="InterPro" id="IPR000219">
    <property type="entry name" value="DH_dom"/>
</dbReference>
<organism evidence="7 8">
    <name type="scientific">Xiphophorus couchianus</name>
    <name type="common">Monterrey platyfish</name>
    <dbReference type="NCBI Taxonomy" id="32473"/>
    <lineage>
        <taxon>Eukaryota</taxon>
        <taxon>Metazoa</taxon>
        <taxon>Chordata</taxon>
        <taxon>Craniata</taxon>
        <taxon>Vertebrata</taxon>
        <taxon>Euteleostomi</taxon>
        <taxon>Actinopterygii</taxon>
        <taxon>Neopterygii</taxon>
        <taxon>Teleostei</taxon>
        <taxon>Neoteleostei</taxon>
        <taxon>Acanthomorphata</taxon>
        <taxon>Ovalentaria</taxon>
        <taxon>Atherinomorphae</taxon>
        <taxon>Cyprinodontiformes</taxon>
        <taxon>Poeciliidae</taxon>
        <taxon>Poeciliinae</taxon>
        <taxon>Xiphophorus</taxon>
    </lineage>
</organism>
<dbReference type="SUPFAM" id="SSF82185">
    <property type="entry name" value="Histone H3 K4-specific methyltransferase SET7/9 N-terminal domain"/>
    <property type="match status" value="2"/>
</dbReference>
<dbReference type="Gene3D" id="1.20.900.10">
    <property type="entry name" value="Dbl homology (DH) domain"/>
    <property type="match status" value="1"/>
</dbReference>
<dbReference type="InterPro" id="IPR051984">
    <property type="entry name" value="Alsin"/>
</dbReference>
<dbReference type="InterPro" id="IPR003123">
    <property type="entry name" value="VPS9"/>
</dbReference>
<dbReference type="GO" id="GO:0030425">
    <property type="term" value="C:dendrite"/>
    <property type="evidence" value="ECO:0007669"/>
    <property type="project" value="TreeGrafter"/>
</dbReference>
<dbReference type="Ensembl" id="ENSXCOT00000027782.1">
    <property type="protein sequence ID" value="ENSXCOP00000027449.1"/>
    <property type="gene ID" value="ENSXCOG00000020494.1"/>
</dbReference>
<dbReference type="InterPro" id="IPR011993">
    <property type="entry name" value="PH-like_dom_sf"/>
</dbReference>
<dbReference type="GO" id="GO:0031267">
    <property type="term" value="F:small GTPase binding"/>
    <property type="evidence" value="ECO:0007669"/>
    <property type="project" value="TreeGrafter"/>
</dbReference>
<dbReference type="GO" id="GO:0005085">
    <property type="term" value="F:guanyl-nucleotide exchange factor activity"/>
    <property type="evidence" value="ECO:0007669"/>
    <property type="project" value="InterPro"/>
</dbReference>
<dbReference type="PROSITE" id="PS50012">
    <property type="entry name" value="RCC1_3"/>
    <property type="match status" value="1"/>
</dbReference>
<dbReference type="PROSITE" id="PS50010">
    <property type="entry name" value="DH_2"/>
    <property type="match status" value="1"/>
</dbReference>
<dbReference type="Pfam" id="PF02493">
    <property type="entry name" value="MORN"/>
    <property type="match status" value="6"/>
</dbReference>
<evidence type="ECO:0000259" key="4">
    <source>
        <dbReference type="PROSITE" id="PS50003"/>
    </source>
</evidence>
<dbReference type="Proteomes" id="UP000261380">
    <property type="component" value="Unplaced"/>
</dbReference>
<dbReference type="GeneTree" id="ENSGT00940000155861"/>
<dbReference type="Pfam" id="PF02204">
    <property type="entry name" value="VPS9"/>
    <property type="match status" value="1"/>
</dbReference>
<dbReference type="Pfam" id="PF25383">
    <property type="entry name" value="PH_alsin"/>
    <property type="match status" value="1"/>
</dbReference>
<dbReference type="InterPro" id="IPR059093">
    <property type="entry name" value="HA_Alsin"/>
</dbReference>
<evidence type="ECO:0000313" key="8">
    <source>
        <dbReference type="Proteomes" id="UP000261380"/>
    </source>
</evidence>
<dbReference type="GO" id="GO:0005813">
    <property type="term" value="C:centrosome"/>
    <property type="evidence" value="ECO:0007669"/>
    <property type="project" value="TreeGrafter"/>
</dbReference>
<feature type="domain" description="PH" evidence="4">
    <location>
        <begin position="472"/>
        <end position="503"/>
    </location>
</feature>